<evidence type="ECO:0000313" key="5">
    <source>
        <dbReference type="Proteomes" id="UP001164965"/>
    </source>
</evidence>
<dbReference type="Gene3D" id="3.40.50.300">
    <property type="entry name" value="P-loop containing nucleotide triphosphate hydrolases"/>
    <property type="match status" value="1"/>
</dbReference>
<reference evidence="4" key="1">
    <citation type="submission" date="2022-10" db="EMBL/GenBank/DDBJ databases">
        <title>Rhodococcus sp.75.</title>
        <authorList>
            <person name="Sun M."/>
        </authorList>
    </citation>
    <scope>NUCLEOTIDE SEQUENCE</scope>
    <source>
        <strain evidence="4">75</strain>
    </source>
</reference>
<organism evidence="4 5">
    <name type="scientific">Rhodococcus antarcticus</name>
    <dbReference type="NCBI Taxonomy" id="2987751"/>
    <lineage>
        <taxon>Bacteria</taxon>
        <taxon>Bacillati</taxon>
        <taxon>Actinomycetota</taxon>
        <taxon>Actinomycetes</taxon>
        <taxon>Mycobacteriales</taxon>
        <taxon>Nocardiaceae</taxon>
        <taxon>Rhodococcus</taxon>
    </lineage>
</organism>
<gene>
    <name evidence="4" type="ORF">RHODO2019_16870</name>
</gene>
<proteinExistence type="inferred from homology"/>
<sequence length="499" mass="51852">MTGAVLVKGQNIAVDALRVVVTVAPRLALAALLVDADGRARTSAHLLTVDHQDADGVRWSPFALEVDTRAVAPAVHAVLCVVTVDPDQSPVTTVRDARGAELATFTADDLTTERAVVVVELYRRAGGWRLRAVGQGYDGGLVAAAADHGITTSAPAAPPPTDLDDERVPQRVRAVWEDAARSTVAYVSACTYAEHRRDAEVSAALADPARRTSPATDAARARAESRHDELVARADAEHDRDVDTLTGELAALQAVLPAAVADWASPAWGGWSAPPRLGSAVRLGTVHADLAPQLRIPLLTGLPLRAPLWVDTAGADPPTTARAVRALVLRLLAAHPAGGLRLRLVDLVGGLAGAVGSTAVTAGAAELGAELDALVDRVEMVQLARRAGGGLEDTAGRLLVVHGLPHGLGDHTLEQLLVLARTGAPSGVHLLLTGDRDDLLGRDATRTLAQLAESAQRLPVAGDGTLDDPWVGLEWVFAPDLGPDDARAAELLRAVAGSA</sequence>
<dbReference type="RefSeq" id="WP_265382862.1">
    <property type="nucleotide sequence ID" value="NZ_CP110615.1"/>
</dbReference>
<evidence type="ECO:0000256" key="1">
    <source>
        <dbReference type="ARBA" id="ARBA00008775"/>
    </source>
</evidence>
<dbReference type="InterPro" id="IPR027417">
    <property type="entry name" value="P-loop_NTPase"/>
</dbReference>
<evidence type="ECO:0000259" key="3">
    <source>
        <dbReference type="Pfam" id="PF02342"/>
    </source>
</evidence>
<keyword evidence="5" id="KW-1185">Reference proteome</keyword>
<feature type="domain" description="TerD" evidence="3">
    <location>
        <begin position="64"/>
        <end position="147"/>
    </location>
</feature>
<protein>
    <submittedName>
        <fullName evidence="4">TerD family protein</fullName>
    </submittedName>
</protein>
<dbReference type="Pfam" id="PF02342">
    <property type="entry name" value="TerD"/>
    <property type="match status" value="1"/>
</dbReference>
<dbReference type="InterPro" id="IPR051324">
    <property type="entry name" value="Stress/Tellurium_Resist"/>
</dbReference>
<dbReference type="PANTHER" id="PTHR32097">
    <property type="entry name" value="CAMP-BINDING PROTEIN 1-RELATED"/>
    <property type="match status" value="1"/>
</dbReference>
<accession>A0ABY6P073</accession>
<feature type="compositionally biased region" description="Basic and acidic residues" evidence="2">
    <location>
        <begin position="219"/>
        <end position="239"/>
    </location>
</feature>
<dbReference type="Gene3D" id="2.60.60.30">
    <property type="entry name" value="sav2460 like domains"/>
    <property type="match status" value="1"/>
</dbReference>
<dbReference type="EMBL" id="CP110615">
    <property type="protein sequence ID" value="UZJ24756.1"/>
    <property type="molecule type" value="Genomic_DNA"/>
</dbReference>
<dbReference type="CDD" id="cd06974">
    <property type="entry name" value="TerD_like"/>
    <property type="match status" value="1"/>
</dbReference>
<evidence type="ECO:0000256" key="2">
    <source>
        <dbReference type="SAM" id="MobiDB-lite"/>
    </source>
</evidence>
<evidence type="ECO:0000313" key="4">
    <source>
        <dbReference type="EMBL" id="UZJ24756.1"/>
    </source>
</evidence>
<dbReference type="Proteomes" id="UP001164965">
    <property type="component" value="Chromosome"/>
</dbReference>
<dbReference type="PANTHER" id="PTHR32097:SF4">
    <property type="entry name" value="GENERAL STRESS PROTEIN 16U"/>
    <property type="match status" value="1"/>
</dbReference>
<comment type="similarity">
    <text evidence="1">Belongs to the CAPAB/TerDEXZ family.</text>
</comment>
<feature type="region of interest" description="Disordered" evidence="2">
    <location>
        <begin position="205"/>
        <end position="239"/>
    </location>
</feature>
<name>A0ABY6P073_9NOCA</name>
<dbReference type="InterPro" id="IPR003325">
    <property type="entry name" value="TerD"/>
</dbReference>